<dbReference type="EMBL" id="AP019416">
    <property type="protein sequence ID" value="BBI51867.1"/>
    <property type="molecule type" value="Genomic_DNA"/>
</dbReference>
<dbReference type="Gene3D" id="1.10.10.60">
    <property type="entry name" value="Homeodomain-like"/>
    <property type="match status" value="1"/>
</dbReference>
<keyword evidence="2" id="KW-0238">DNA-binding</keyword>
<dbReference type="InterPro" id="IPR009057">
    <property type="entry name" value="Homeodomain-like_sf"/>
</dbReference>
<dbReference type="Proteomes" id="UP000289555">
    <property type="component" value="Chromosome"/>
</dbReference>
<dbReference type="Pfam" id="PF12833">
    <property type="entry name" value="HTH_18"/>
    <property type="match status" value="1"/>
</dbReference>
<evidence type="ECO:0000313" key="6">
    <source>
        <dbReference type="Proteomes" id="UP000289555"/>
    </source>
</evidence>
<dbReference type="SUPFAM" id="SSF46689">
    <property type="entry name" value="Homeodomain-like"/>
    <property type="match status" value="1"/>
</dbReference>
<evidence type="ECO:0000256" key="3">
    <source>
        <dbReference type="ARBA" id="ARBA00023163"/>
    </source>
</evidence>
<evidence type="ECO:0000256" key="1">
    <source>
        <dbReference type="ARBA" id="ARBA00023015"/>
    </source>
</evidence>
<name>A0ABM9SCW3_9GAMM</name>
<keyword evidence="6" id="KW-1185">Reference proteome</keyword>
<gene>
    <name evidence="5" type="ORF">HORIV_42880</name>
</gene>
<keyword evidence="1" id="KW-0805">Transcription regulation</keyword>
<organism evidence="5 6">
    <name type="scientific">Vreelandella olivaria</name>
    <dbReference type="NCBI Taxonomy" id="390919"/>
    <lineage>
        <taxon>Bacteria</taxon>
        <taxon>Pseudomonadati</taxon>
        <taxon>Pseudomonadota</taxon>
        <taxon>Gammaproteobacteria</taxon>
        <taxon>Oceanospirillales</taxon>
        <taxon>Halomonadaceae</taxon>
        <taxon>Vreelandella</taxon>
    </lineage>
</organism>
<feature type="domain" description="HTH araC/xylS-type" evidence="4">
    <location>
        <begin position="246"/>
        <end position="343"/>
    </location>
</feature>
<evidence type="ECO:0000256" key="2">
    <source>
        <dbReference type="ARBA" id="ARBA00023125"/>
    </source>
</evidence>
<keyword evidence="3" id="KW-0804">Transcription</keyword>
<dbReference type="InterPro" id="IPR018060">
    <property type="entry name" value="HTH_AraC"/>
</dbReference>
<dbReference type="PANTHER" id="PTHR47894">
    <property type="entry name" value="HTH-TYPE TRANSCRIPTIONAL REGULATOR GADX"/>
    <property type="match status" value="1"/>
</dbReference>
<accession>A0ABM9SCW3</accession>
<sequence length="347" mass="39223">MASFQANLLNQKIYAPYKIAALLETVAEQGISADKVLKGLNLSQAELADPATLVTIKQYVDACTNVIEAGANLATPFETATRLHLTAYGMYGYALLTSPTMRDYFNFGVKYHPLATPTLYMTWRETEESAVFEFKETYSYIKSIKTRNFLIQQQMAQNITHIRDSAGSSLFPIKALLSYLGKDVEQIHKQYLLCDCYFGQEVNEIHYPKSILDQSPLLGNQLSIKLLQETCNQLLGRTKMSTGITGEVYQILLMSPNSFPNMEAVANLLCITTRTLRRKLDAELTSYREILDDARCTLATEYLLVTKMSTEDIAARLGFSDSANFRRAFKRWTGKHPTKFAKSRKFN</sequence>
<dbReference type="Pfam" id="PF12625">
    <property type="entry name" value="Arabinose_bd"/>
    <property type="match status" value="1"/>
</dbReference>
<protein>
    <submittedName>
        <fullName evidence="5">Transcriptional regulator</fullName>
    </submittedName>
</protein>
<dbReference type="PANTHER" id="PTHR47894:SF1">
    <property type="entry name" value="HTH-TYPE TRANSCRIPTIONAL REGULATOR VQSM"/>
    <property type="match status" value="1"/>
</dbReference>
<dbReference type="InterPro" id="IPR032687">
    <property type="entry name" value="AraC-type_N"/>
</dbReference>
<dbReference type="SMART" id="SM00342">
    <property type="entry name" value="HTH_ARAC"/>
    <property type="match status" value="1"/>
</dbReference>
<evidence type="ECO:0000313" key="5">
    <source>
        <dbReference type="EMBL" id="BBI51867.1"/>
    </source>
</evidence>
<proteinExistence type="predicted"/>
<reference evidence="6" key="1">
    <citation type="journal article" date="2019" name="Microbiol. Resour. Announc.">
        <title>Complete Genome Sequence of Halomonas olivaria, a Moderately Halophilic Bacterium Isolated from Olive Processing Effluents, Obtained by Nanopore Sequencing.</title>
        <authorList>
            <person name="Nagata S."/>
            <person name="Ii K.M."/>
            <person name="Tsukimi T."/>
            <person name="Miura M.C."/>
            <person name="Galipon J."/>
            <person name="Arakawa K."/>
        </authorList>
    </citation>
    <scope>NUCLEOTIDE SEQUENCE [LARGE SCALE GENOMIC DNA]</scope>
    <source>
        <strain evidence="6">TYRC17</strain>
    </source>
</reference>
<evidence type="ECO:0000259" key="4">
    <source>
        <dbReference type="PROSITE" id="PS01124"/>
    </source>
</evidence>
<dbReference type="PROSITE" id="PS01124">
    <property type="entry name" value="HTH_ARAC_FAMILY_2"/>
    <property type="match status" value="1"/>
</dbReference>